<keyword evidence="6 10" id="KW-1133">Transmembrane helix</keyword>
<evidence type="ECO:0000313" key="13">
    <source>
        <dbReference type="RefSeq" id="XP_018026851.1"/>
    </source>
</evidence>
<keyword evidence="12" id="KW-1185">Reference proteome</keyword>
<keyword evidence="5" id="KW-0653">Protein transport</keyword>
<feature type="domain" description="T-SNARE coiled-coil homology" evidence="11">
    <location>
        <begin position="377"/>
        <end position="439"/>
    </location>
</feature>
<dbReference type="GeneID" id="108682232"/>
<evidence type="ECO:0000256" key="9">
    <source>
        <dbReference type="SAM" id="MobiDB-lite"/>
    </source>
</evidence>
<keyword evidence="8 10" id="KW-0472">Membrane</keyword>
<organism evidence="12 13">
    <name type="scientific">Hyalella azteca</name>
    <name type="common">Amphipod</name>
    <dbReference type="NCBI Taxonomy" id="294128"/>
    <lineage>
        <taxon>Eukaryota</taxon>
        <taxon>Metazoa</taxon>
        <taxon>Ecdysozoa</taxon>
        <taxon>Arthropoda</taxon>
        <taxon>Crustacea</taxon>
        <taxon>Multicrustacea</taxon>
        <taxon>Malacostraca</taxon>
        <taxon>Eumalacostraca</taxon>
        <taxon>Peracarida</taxon>
        <taxon>Amphipoda</taxon>
        <taxon>Senticaudata</taxon>
        <taxon>Talitrida</taxon>
        <taxon>Talitroidea</taxon>
        <taxon>Hyalellidae</taxon>
        <taxon>Hyalella</taxon>
    </lineage>
</organism>
<dbReference type="AlphaFoldDB" id="A0A8B7PN51"/>
<feature type="region of interest" description="Disordered" evidence="9">
    <location>
        <begin position="259"/>
        <end position="344"/>
    </location>
</feature>
<feature type="compositionally biased region" description="Polar residues" evidence="9">
    <location>
        <begin position="292"/>
        <end position="316"/>
    </location>
</feature>
<dbReference type="OrthoDB" id="342981at2759"/>
<dbReference type="RefSeq" id="XP_018026851.1">
    <property type="nucleotide sequence ID" value="XM_018171362.2"/>
</dbReference>
<evidence type="ECO:0000256" key="7">
    <source>
        <dbReference type="ARBA" id="ARBA00023054"/>
    </source>
</evidence>
<evidence type="ECO:0000256" key="2">
    <source>
        <dbReference type="ARBA" id="ARBA00009063"/>
    </source>
</evidence>
<comment type="subcellular location">
    <subcellularLocation>
        <location evidence="1">Membrane</location>
        <topology evidence="1">Single-pass type IV membrane protein</topology>
    </subcellularLocation>
</comment>
<evidence type="ECO:0000313" key="12">
    <source>
        <dbReference type="Proteomes" id="UP000694843"/>
    </source>
</evidence>
<protein>
    <submittedName>
        <fullName evidence="13">Uncharacterized protein LOC108682232</fullName>
    </submittedName>
</protein>
<accession>A0A8B7PN51</accession>
<keyword evidence="4 10" id="KW-0812">Transmembrane</keyword>
<dbReference type="SUPFAM" id="SSF58038">
    <property type="entry name" value="SNARE fusion complex"/>
    <property type="match status" value="1"/>
</dbReference>
<keyword evidence="3" id="KW-0813">Transport</keyword>
<name>A0A8B7PN51_HYAAZ</name>
<dbReference type="PANTHER" id="PTHR15959:SF0">
    <property type="entry name" value="SYNTAXIN-18"/>
    <property type="match status" value="1"/>
</dbReference>
<dbReference type="CTD" id="42933"/>
<evidence type="ECO:0000256" key="1">
    <source>
        <dbReference type="ARBA" id="ARBA00004211"/>
    </source>
</evidence>
<sequence>MISKCTASAALDQTNFFKSCIKTLQARSKASGTLYPPSRIFPAKNVPNGNANKSGSKKPSISVATFFQKAREVQENIVRLKQLLMDRRKVFIGRINDPASMTPEQCAVMDQILTEKLKIVDQQIAELEAKISSATFMALKKTIWSSPRPGKDLDIADSNPGRNISTNEAISNTVDKPNDIVDVECCMAITACIVRAHLADLKSIYSSMKEAKQQKENMKAKLMRLHRPAYVEKNSTIELRLQQQKECEQASVVTNNRKKVEQEDWRDDDDTCSLSRIEQLPSSAATKKMKETTNFSQSAENYSKDPSSVLSENNSLFRIKSPDQNLGKEAKSSNALTSSEAPGAMDSYHRPYIFDYDNSILSPEETNVLEQENLMIYNELQSAHEEVRQITKQVVELGRLQDVLLESVQEQAVVADNVQQHVMAATDNVQEGNEQIREAMRKDASFRVWILFFLIMMSLTILFLVWYND</sequence>
<gene>
    <name evidence="13" type="primary">LOC108682232</name>
</gene>
<reference evidence="13" key="1">
    <citation type="submission" date="2025-08" db="UniProtKB">
        <authorList>
            <consortium name="RefSeq"/>
        </authorList>
    </citation>
    <scope>IDENTIFICATION</scope>
</reference>
<dbReference type="GO" id="GO:0006890">
    <property type="term" value="P:retrograde vesicle-mediated transport, Golgi to endoplasmic reticulum"/>
    <property type="evidence" value="ECO:0007669"/>
    <property type="project" value="TreeGrafter"/>
</dbReference>
<dbReference type="Gene3D" id="1.20.5.110">
    <property type="match status" value="1"/>
</dbReference>
<feature type="compositionally biased region" description="Polar residues" evidence="9">
    <location>
        <begin position="272"/>
        <end position="285"/>
    </location>
</feature>
<dbReference type="GO" id="GO:0005783">
    <property type="term" value="C:endoplasmic reticulum"/>
    <property type="evidence" value="ECO:0007669"/>
    <property type="project" value="TreeGrafter"/>
</dbReference>
<evidence type="ECO:0000256" key="3">
    <source>
        <dbReference type="ARBA" id="ARBA00022448"/>
    </source>
</evidence>
<feature type="transmembrane region" description="Helical" evidence="10">
    <location>
        <begin position="446"/>
        <end position="467"/>
    </location>
</feature>
<dbReference type="Proteomes" id="UP000694843">
    <property type="component" value="Unplaced"/>
</dbReference>
<dbReference type="GO" id="GO:0031201">
    <property type="term" value="C:SNARE complex"/>
    <property type="evidence" value="ECO:0007669"/>
    <property type="project" value="TreeGrafter"/>
</dbReference>
<dbReference type="PROSITE" id="PS50192">
    <property type="entry name" value="T_SNARE"/>
    <property type="match status" value="1"/>
</dbReference>
<dbReference type="GO" id="GO:0015031">
    <property type="term" value="P:protein transport"/>
    <property type="evidence" value="ECO:0007669"/>
    <property type="project" value="UniProtKB-KW"/>
</dbReference>
<dbReference type="KEGG" id="hazt:108682232"/>
<keyword evidence="7" id="KW-0175">Coiled coil</keyword>
<evidence type="ECO:0000256" key="8">
    <source>
        <dbReference type="ARBA" id="ARBA00023136"/>
    </source>
</evidence>
<proteinExistence type="inferred from homology"/>
<comment type="similarity">
    <text evidence="2">Belongs to the syntaxin family.</text>
</comment>
<evidence type="ECO:0000256" key="4">
    <source>
        <dbReference type="ARBA" id="ARBA00022692"/>
    </source>
</evidence>
<evidence type="ECO:0000256" key="10">
    <source>
        <dbReference type="SAM" id="Phobius"/>
    </source>
</evidence>
<dbReference type="PANTHER" id="PTHR15959">
    <property type="entry name" value="SYNTAXIN-18"/>
    <property type="match status" value="1"/>
</dbReference>
<dbReference type="InterPro" id="IPR000727">
    <property type="entry name" value="T_SNARE_dom"/>
</dbReference>
<evidence type="ECO:0000256" key="5">
    <source>
        <dbReference type="ARBA" id="ARBA00022927"/>
    </source>
</evidence>
<evidence type="ECO:0000259" key="11">
    <source>
        <dbReference type="PROSITE" id="PS50192"/>
    </source>
</evidence>
<evidence type="ECO:0000256" key="6">
    <source>
        <dbReference type="ARBA" id="ARBA00022989"/>
    </source>
</evidence>